<feature type="region of interest" description="Disordered" evidence="4">
    <location>
        <begin position="162"/>
        <end position="292"/>
    </location>
</feature>
<feature type="compositionally biased region" description="Basic and acidic residues" evidence="4">
    <location>
        <begin position="260"/>
        <end position="274"/>
    </location>
</feature>
<feature type="compositionally biased region" description="Acidic residues" evidence="4">
    <location>
        <begin position="276"/>
        <end position="292"/>
    </location>
</feature>
<dbReference type="InterPro" id="IPR029056">
    <property type="entry name" value="Ribokinase-like"/>
</dbReference>
<dbReference type="CDD" id="cd01167">
    <property type="entry name" value="bac_FRK"/>
    <property type="match status" value="1"/>
</dbReference>
<comment type="similarity">
    <text evidence="1">Belongs to the carbohydrate kinase PfkB family.</text>
</comment>
<protein>
    <submittedName>
        <fullName evidence="6">Fructokinase-like 2, chloroplastic</fullName>
    </submittedName>
</protein>
<keyword evidence="2" id="KW-0808">Transferase</keyword>
<evidence type="ECO:0000313" key="7">
    <source>
        <dbReference type="Proteomes" id="UP001341840"/>
    </source>
</evidence>
<feature type="compositionally biased region" description="Basic and acidic residues" evidence="4">
    <location>
        <begin position="675"/>
        <end position="687"/>
    </location>
</feature>
<dbReference type="InterPro" id="IPR011611">
    <property type="entry name" value="PfkB_dom"/>
</dbReference>
<name>A0ABU6Q961_9FABA</name>
<feature type="compositionally biased region" description="Basic residues" evidence="4">
    <location>
        <begin position="184"/>
        <end position="198"/>
    </location>
</feature>
<evidence type="ECO:0000313" key="6">
    <source>
        <dbReference type="EMBL" id="MED6108383.1"/>
    </source>
</evidence>
<dbReference type="EMBL" id="JASCZI010000081">
    <property type="protein sequence ID" value="MED6108383.1"/>
    <property type="molecule type" value="Genomic_DNA"/>
</dbReference>
<dbReference type="PANTHER" id="PTHR43085:SF2">
    <property type="entry name" value="FRUCTOKINASE-LIKE 2, CHLOROPLASTIC"/>
    <property type="match status" value="1"/>
</dbReference>
<evidence type="ECO:0000256" key="2">
    <source>
        <dbReference type="ARBA" id="ARBA00022679"/>
    </source>
</evidence>
<feature type="compositionally biased region" description="Acidic residues" evidence="4">
    <location>
        <begin position="688"/>
        <end position="698"/>
    </location>
</feature>
<gene>
    <name evidence="6" type="primary">FLN2_1</name>
    <name evidence="6" type="ORF">PIB30_023299</name>
</gene>
<evidence type="ECO:0000256" key="3">
    <source>
        <dbReference type="ARBA" id="ARBA00022777"/>
    </source>
</evidence>
<dbReference type="InterPro" id="IPR050306">
    <property type="entry name" value="PfkB_Carbo_kinase"/>
</dbReference>
<evidence type="ECO:0000259" key="5">
    <source>
        <dbReference type="Pfam" id="PF00294"/>
    </source>
</evidence>
<proteinExistence type="inferred from homology"/>
<dbReference type="Pfam" id="PF00294">
    <property type="entry name" value="PfkB"/>
    <property type="match status" value="1"/>
</dbReference>
<accession>A0ABU6Q961</accession>
<keyword evidence="7" id="KW-1185">Reference proteome</keyword>
<dbReference type="SUPFAM" id="SSF53613">
    <property type="entry name" value="Ribokinase-like"/>
    <property type="match status" value="1"/>
</dbReference>
<dbReference type="PANTHER" id="PTHR43085">
    <property type="entry name" value="HEXOKINASE FAMILY MEMBER"/>
    <property type="match status" value="1"/>
</dbReference>
<evidence type="ECO:0000256" key="1">
    <source>
        <dbReference type="ARBA" id="ARBA00010688"/>
    </source>
</evidence>
<dbReference type="Proteomes" id="UP001341840">
    <property type="component" value="Unassembled WGS sequence"/>
</dbReference>
<keyword evidence="3" id="KW-0418">Kinase</keyword>
<feature type="domain" description="Carbohydrate kinase PfkB" evidence="5">
    <location>
        <begin position="352"/>
        <end position="635"/>
    </location>
</feature>
<comment type="caution">
    <text evidence="6">The sequence shown here is derived from an EMBL/GenBank/DDBJ whole genome shotgun (WGS) entry which is preliminary data.</text>
</comment>
<feature type="compositionally biased region" description="Acidic residues" evidence="4">
    <location>
        <begin position="657"/>
        <end position="666"/>
    </location>
</feature>
<dbReference type="Gene3D" id="3.40.1190.20">
    <property type="match status" value="1"/>
</dbReference>
<feature type="region of interest" description="Disordered" evidence="4">
    <location>
        <begin position="651"/>
        <end position="698"/>
    </location>
</feature>
<organism evidence="6 7">
    <name type="scientific">Stylosanthes scabra</name>
    <dbReference type="NCBI Taxonomy" id="79078"/>
    <lineage>
        <taxon>Eukaryota</taxon>
        <taxon>Viridiplantae</taxon>
        <taxon>Streptophyta</taxon>
        <taxon>Embryophyta</taxon>
        <taxon>Tracheophyta</taxon>
        <taxon>Spermatophyta</taxon>
        <taxon>Magnoliopsida</taxon>
        <taxon>eudicotyledons</taxon>
        <taxon>Gunneridae</taxon>
        <taxon>Pentapetalae</taxon>
        <taxon>rosids</taxon>
        <taxon>fabids</taxon>
        <taxon>Fabales</taxon>
        <taxon>Fabaceae</taxon>
        <taxon>Papilionoideae</taxon>
        <taxon>50 kb inversion clade</taxon>
        <taxon>dalbergioids sensu lato</taxon>
        <taxon>Dalbergieae</taxon>
        <taxon>Pterocarpus clade</taxon>
        <taxon>Stylosanthes</taxon>
    </lineage>
</organism>
<reference evidence="6 7" key="1">
    <citation type="journal article" date="2023" name="Plants (Basel)">
        <title>Bridging the Gap: Combining Genomics and Transcriptomics Approaches to Understand Stylosanthes scabra, an Orphan Legume from the Brazilian Caatinga.</title>
        <authorList>
            <person name="Ferreira-Neto J.R.C."/>
            <person name="da Silva M.D."/>
            <person name="Binneck E."/>
            <person name="de Melo N.F."/>
            <person name="da Silva R.H."/>
            <person name="de Melo A.L.T.M."/>
            <person name="Pandolfi V."/>
            <person name="Bustamante F.O."/>
            <person name="Brasileiro-Vidal A.C."/>
            <person name="Benko-Iseppon A.M."/>
        </authorList>
    </citation>
    <scope>NUCLEOTIDE SEQUENCE [LARGE SCALE GENOMIC DNA]</scope>
    <source>
        <tissue evidence="6">Leaves</tissue>
    </source>
</reference>
<evidence type="ECO:0000256" key="4">
    <source>
        <dbReference type="SAM" id="MobiDB-lite"/>
    </source>
</evidence>
<feature type="compositionally biased region" description="Basic residues" evidence="4">
    <location>
        <begin position="226"/>
        <end position="235"/>
    </location>
</feature>
<sequence length="698" mass="78350">MSLSPSPTVASASGGCFSFPSLSFFSVRLRIFLFRLCSMPTACNRSLFSDFPLSCSSLFVADRFVLSLVRLRPSPGLSLSLTPCSVSSSPPVHNFRSRRKNAFRNVSDLGWKHGNDIQGNGDVDDICQWNLPNCSNSSFNVVQLQGLRSGCKWRHVAMARKKASLDSDIGDSNENDAVVEKKTSRSSKTKRATTRTKKKSADGSPEENIDASAKEGLTGSSDDSKKKTRRTRKKVASVSADLEEETEAKEEKKVRRRRKPKEEEKVIIEEKASEGEMSDQDETSFIENADDESEDDLEWIKYDEEDISYTYGWPPLVCCFGAMQYCFVPSGRPANRLINHDIHETMKDALWSPEKFVRAPGTSAGSVAIALASLGGKVAFMGKLGDDDYGQAMLYYMNVNKVQTRSVRVDSKRSTAASSMKIGKRSRLKMSCVKPCAEDCLTKTEINVDVLKEANMFYFSTHSLLDRNMRSTTLTAIKIAKKFGAVVFYDLNLPMALWQSREETKTFIQKVWNLADIIEVTKQELEFLCGITPTEEFDTKNNDWSKFVHYEREVVAPLWHDNLKILFVTNGTSKIHYYTQELDGAILGMEDAPITPFTCDMSASGDGIVAALMRMLTVQPDLITDKEYLEHSIKYAIDCGVVDQWIQGRERGFPPHEDEDMDEVIPDDNGIRSITETEYRTLKSDRELEPEDALDPVS</sequence>